<dbReference type="GO" id="GO:0016020">
    <property type="term" value="C:membrane"/>
    <property type="evidence" value="ECO:0007669"/>
    <property type="project" value="UniProtKB-SubCell"/>
</dbReference>
<keyword evidence="4 8" id="KW-0808">Transferase</keyword>
<keyword evidence="5" id="KW-0812">Transmembrane</keyword>
<evidence type="ECO:0000313" key="10">
    <source>
        <dbReference type="Proteomes" id="UP000636800"/>
    </source>
</evidence>
<keyword evidence="3 8" id="KW-0328">Glycosyltransferase</keyword>
<evidence type="ECO:0000256" key="8">
    <source>
        <dbReference type="RuleBase" id="RU366017"/>
    </source>
</evidence>
<keyword evidence="7" id="KW-0472">Membrane</keyword>
<dbReference type="Proteomes" id="UP000636800">
    <property type="component" value="Chromosome 5"/>
</dbReference>
<comment type="subcellular location">
    <subcellularLocation>
        <location evidence="1">Membrane</location>
        <topology evidence="1">Single-pass membrane protein</topology>
    </subcellularLocation>
</comment>
<dbReference type="InterPro" id="IPR008166">
    <property type="entry name" value="Glyco_transf_92"/>
</dbReference>
<dbReference type="EMBL" id="JADCNL010000005">
    <property type="protein sequence ID" value="KAG0479359.1"/>
    <property type="molecule type" value="Genomic_DNA"/>
</dbReference>
<proteinExistence type="inferred from homology"/>
<reference evidence="9 10" key="1">
    <citation type="journal article" date="2020" name="Nat. Food">
        <title>A phased Vanilla planifolia genome enables genetic improvement of flavour and production.</title>
        <authorList>
            <person name="Hasing T."/>
            <person name="Tang H."/>
            <person name="Brym M."/>
            <person name="Khazi F."/>
            <person name="Huang T."/>
            <person name="Chambers A.H."/>
        </authorList>
    </citation>
    <scope>NUCLEOTIDE SEQUENCE [LARGE SCALE GENOMIC DNA]</scope>
    <source>
        <tissue evidence="9">Leaf</tissue>
    </source>
</reference>
<evidence type="ECO:0000313" key="9">
    <source>
        <dbReference type="EMBL" id="KAG0479359.1"/>
    </source>
</evidence>
<accession>A0A835QV87</accession>
<protein>
    <recommendedName>
        <fullName evidence="8">Glycosyltransferase family 92 protein</fullName>
        <ecNumber evidence="8">2.4.1.-</ecNumber>
    </recommendedName>
</protein>
<dbReference type="EC" id="2.4.1.-" evidence="8"/>
<evidence type="ECO:0000256" key="3">
    <source>
        <dbReference type="ARBA" id="ARBA00022676"/>
    </source>
</evidence>
<dbReference type="GO" id="GO:0005737">
    <property type="term" value="C:cytoplasm"/>
    <property type="evidence" value="ECO:0007669"/>
    <property type="project" value="TreeGrafter"/>
</dbReference>
<evidence type="ECO:0000256" key="2">
    <source>
        <dbReference type="ARBA" id="ARBA00007647"/>
    </source>
</evidence>
<keyword evidence="6" id="KW-1133">Transmembrane helix</keyword>
<dbReference type="PANTHER" id="PTHR21461:SF12">
    <property type="entry name" value="GALACTAN BETA-1,4-GALACTOSYLTRANSFERASE GALS2"/>
    <property type="match status" value="1"/>
</dbReference>
<comment type="caution">
    <text evidence="9">The sequence shown here is derived from an EMBL/GenBank/DDBJ whole genome shotgun (WGS) entry which is preliminary data.</text>
</comment>
<sequence length="486" mass="54729">MTKAKEERRLILGLFWNCADTKLLLTSLFLLCSLLTLSQLLPSLSGIITLSSFSPCLTSSLLSPSNLSTIKSSTHPRALPDETLPDGVIRRSFTAIGSAAYLFVQMGAYRGSLDSFAIVGLASKPLHVFGKPHFRCEWHPSSPSSAPIPSSQSYQMLPDWGFGRIYTVVVVNCTFSSPINADGSGGRLLLFASRSAAGPEDPILALEESPGQFNSTTLAAPPKYDYLYCGSSLYGNLSPQRIREWIAYHARLFGSRGHIVLHDAGGVHAGVMDVLWPWIEKGLVTVQDIRGQEDFDGYYHNQFLVVNDCLHRYRLTAKWIFFFDVDEFIYLEPQTTLDSFLESMKDYSQFTIEQVPMSNMLCSSSDAGRTARLWGIEKLIYRDVKRGIRRNRKYALQPRRAFSAGVHMSQNVDGRTFHSQSRRITYFHYHDTVAERREPCRNFVNATQIVVDGMPFVVDETLRRLAGQIRRFELQAIGPRLGRTRQ</sequence>
<name>A0A835QV87_VANPL</name>
<keyword evidence="10" id="KW-1185">Reference proteome</keyword>
<evidence type="ECO:0000256" key="6">
    <source>
        <dbReference type="ARBA" id="ARBA00022989"/>
    </source>
</evidence>
<dbReference type="GO" id="GO:0016757">
    <property type="term" value="F:glycosyltransferase activity"/>
    <property type="evidence" value="ECO:0007669"/>
    <property type="project" value="UniProtKB-UniRule"/>
</dbReference>
<dbReference type="AlphaFoldDB" id="A0A835QV87"/>
<dbReference type="Pfam" id="PF01697">
    <property type="entry name" value="Glyco_transf_92"/>
    <property type="match status" value="1"/>
</dbReference>
<gene>
    <name evidence="9" type="ORF">HPP92_010217</name>
</gene>
<dbReference type="PANTHER" id="PTHR21461">
    <property type="entry name" value="GLYCOSYLTRANSFERASE FAMILY 92 PROTEIN"/>
    <property type="match status" value="1"/>
</dbReference>
<evidence type="ECO:0000256" key="7">
    <source>
        <dbReference type="ARBA" id="ARBA00023136"/>
    </source>
</evidence>
<comment type="similarity">
    <text evidence="2 8">Belongs to the glycosyltransferase 92 family.</text>
</comment>
<evidence type="ECO:0000256" key="1">
    <source>
        <dbReference type="ARBA" id="ARBA00004167"/>
    </source>
</evidence>
<evidence type="ECO:0000256" key="5">
    <source>
        <dbReference type="ARBA" id="ARBA00022692"/>
    </source>
</evidence>
<evidence type="ECO:0000256" key="4">
    <source>
        <dbReference type="ARBA" id="ARBA00022679"/>
    </source>
</evidence>
<organism evidence="9 10">
    <name type="scientific">Vanilla planifolia</name>
    <name type="common">Vanilla</name>
    <dbReference type="NCBI Taxonomy" id="51239"/>
    <lineage>
        <taxon>Eukaryota</taxon>
        <taxon>Viridiplantae</taxon>
        <taxon>Streptophyta</taxon>
        <taxon>Embryophyta</taxon>
        <taxon>Tracheophyta</taxon>
        <taxon>Spermatophyta</taxon>
        <taxon>Magnoliopsida</taxon>
        <taxon>Liliopsida</taxon>
        <taxon>Asparagales</taxon>
        <taxon>Orchidaceae</taxon>
        <taxon>Vanilloideae</taxon>
        <taxon>Vanilleae</taxon>
        <taxon>Vanilla</taxon>
    </lineage>
</organism>